<dbReference type="InterPro" id="IPR036388">
    <property type="entry name" value="WH-like_DNA-bd_sf"/>
</dbReference>
<evidence type="ECO:0000256" key="1">
    <source>
        <dbReference type="ARBA" id="ARBA00010641"/>
    </source>
</evidence>
<dbReference type="EMBL" id="FZNY01000002">
    <property type="protein sequence ID" value="SNR70578.1"/>
    <property type="molecule type" value="Genomic_DNA"/>
</dbReference>
<dbReference type="RefSeq" id="WP_089370858.1">
    <property type="nucleotide sequence ID" value="NZ_BMEP01000001.1"/>
</dbReference>
<evidence type="ECO:0000256" key="4">
    <source>
        <dbReference type="ARBA" id="ARBA00023125"/>
    </source>
</evidence>
<evidence type="ECO:0000256" key="6">
    <source>
        <dbReference type="RuleBase" id="RU000716"/>
    </source>
</evidence>
<dbReference type="PANTHER" id="PTHR43133">
    <property type="entry name" value="RNA POLYMERASE ECF-TYPE SIGMA FACTO"/>
    <property type="match status" value="1"/>
</dbReference>
<keyword evidence="4 6" id="KW-0238">DNA-binding</keyword>
<dbReference type="NCBIfam" id="TIGR02937">
    <property type="entry name" value="sigma70-ECF"/>
    <property type="match status" value="1"/>
</dbReference>
<dbReference type="GO" id="GO:0003677">
    <property type="term" value="F:DNA binding"/>
    <property type="evidence" value="ECO:0007669"/>
    <property type="project" value="UniProtKB-KW"/>
</dbReference>
<dbReference type="Pfam" id="PF04542">
    <property type="entry name" value="Sigma70_r2"/>
    <property type="match status" value="1"/>
</dbReference>
<dbReference type="InterPro" id="IPR014284">
    <property type="entry name" value="RNA_pol_sigma-70_dom"/>
</dbReference>
<reference evidence="9 10" key="1">
    <citation type="submission" date="2017-06" db="EMBL/GenBank/DDBJ databases">
        <authorList>
            <person name="Kim H.J."/>
            <person name="Triplett B.A."/>
        </authorList>
    </citation>
    <scope>NUCLEOTIDE SEQUENCE [LARGE SCALE GENOMIC DNA]</scope>
    <source>
        <strain evidence="9 10">DSM 25597</strain>
    </source>
</reference>
<accession>A0A238YIF5</accession>
<keyword evidence="5 6" id="KW-0804">Transcription</keyword>
<dbReference type="SUPFAM" id="SSF88659">
    <property type="entry name" value="Sigma3 and sigma4 domains of RNA polymerase sigma factors"/>
    <property type="match status" value="1"/>
</dbReference>
<dbReference type="Gene3D" id="1.10.1740.10">
    <property type="match status" value="1"/>
</dbReference>
<feature type="domain" description="RNA polymerase sigma factor 70 region 4 type 2" evidence="8">
    <location>
        <begin position="123"/>
        <end position="171"/>
    </location>
</feature>
<evidence type="ECO:0000313" key="9">
    <source>
        <dbReference type="EMBL" id="SNR70578.1"/>
    </source>
</evidence>
<evidence type="ECO:0000259" key="7">
    <source>
        <dbReference type="Pfam" id="PF04542"/>
    </source>
</evidence>
<organism evidence="9 10">
    <name type="scientific">Dokdonia pacifica</name>
    <dbReference type="NCBI Taxonomy" id="1627892"/>
    <lineage>
        <taxon>Bacteria</taxon>
        <taxon>Pseudomonadati</taxon>
        <taxon>Bacteroidota</taxon>
        <taxon>Flavobacteriia</taxon>
        <taxon>Flavobacteriales</taxon>
        <taxon>Flavobacteriaceae</taxon>
        <taxon>Dokdonia</taxon>
    </lineage>
</organism>
<sequence>MKNNPTHKDYELIRKAIEGDTAAFRQLVYAHKDVSLSLAVSIIKDPVIAEDILQDVFVKVYHKLNTFTFKAAFTTWLYRIVVNTCYNELQKKKYHISINNTQEAYMLPSTSDTSIKEADQKKYIQLALQQLKPEESLVLRLFYLCELSIKEIESITRFKTSKVKVLLHRGRGNIHFQLKQLLGDDLNYLL</sequence>
<dbReference type="InterPro" id="IPR013324">
    <property type="entry name" value="RNA_pol_sigma_r3/r4-like"/>
</dbReference>
<evidence type="ECO:0000256" key="2">
    <source>
        <dbReference type="ARBA" id="ARBA00023015"/>
    </source>
</evidence>
<dbReference type="InterPro" id="IPR007627">
    <property type="entry name" value="RNA_pol_sigma70_r2"/>
</dbReference>
<feature type="domain" description="RNA polymerase sigma-70 region 2" evidence="7">
    <location>
        <begin position="30"/>
        <end position="93"/>
    </location>
</feature>
<dbReference type="InterPro" id="IPR000838">
    <property type="entry name" value="RNA_pol_sigma70_ECF_CS"/>
</dbReference>
<dbReference type="PANTHER" id="PTHR43133:SF51">
    <property type="entry name" value="RNA POLYMERASE SIGMA FACTOR"/>
    <property type="match status" value="1"/>
</dbReference>
<dbReference type="OrthoDB" id="1027298at2"/>
<evidence type="ECO:0000259" key="8">
    <source>
        <dbReference type="Pfam" id="PF08281"/>
    </source>
</evidence>
<evidence type="ECO:0000256" key="3">
    <source>
        <dbReference type="ARBA" id="ARBA00023082"/>
    </source>
</evidence>
<keyword evidence="3 6" id="KW-0731">Sigma factor</keyword>
<dbReference type="InterPro" id="IPR039425">
    <property type="entry name" value="RNA_pol_sigma-70-like"/>
</dbReference>
<dbReference type="InterPro" id="IPR013249">
    <property type="entry name" value="RNA_pol_sigma70_r4_t2"/>
</dbReference>
<proteinExistence type="inferred from homology"/>
<protein>
    <recommendedName>
        <fullName evidence="6">RNA polymerase sigma factor</fullName>
    </recommendedName>
</protein>
<dbReference type="InterPro" id="IPR013325">
    <property type="entry name" value="RNA_pol_sigma_r2"/>
</dbReference>
<dbReference type="SUPFAM" id="SSF88946">
    <property type="entry name" value="Sigma2 domain of RNA polymerase sigma factors"/>
    <property type="match status" value="1"/>
</dbReference>
<evidence type="ECO:0000256" key="5">
    <source>
        <dbReference type="ARBA" id="ARBA00023163"/>
    </source>
</evidence>
<dbReference type="Proteomes" id="UP000198379">
    <property type="component" value="Unassembled WGS sequence"/>
</dbReference>
<gene>
    <name evidence="9" type="ORF">SAMN06265376_10274</name>
</gene>
<dbReference type="PROSITE" id="PS01063">
    <property type="entry name" value="SIGMA70_ECF"/>
    <property type="match status" value="1"/>
</dbReference>
<comment type="similarity">
    <text evidence="1 6">Belongs to the sigma-70 factor family. ECF subfamily.</text>
</comment>
<dbReference type="GO" id="GO:0006352">
    <property type="term" value="P:DNA-templated transcription initiation"/>
    <property type="evidence" value="ECO:0007669"/>
    <property type="project" value="InterPro"/>
</dbReference>
<name>A0A238YIF5_9FLAO</name>
<keyword evidence="2 6" id="KW-0805">Transcription regulation</keyword>
<evidence type="ECO:0000313" key="10">
    <source>
        <dbReference type="Proteomes" id="UP000198379"/>
    </source>
</evidence>
<dbReference type="Pfam" id="PF08281">
    <property type="entry name" value="Sigma70_r4_2"/>
    <property type="match status" value="1"/>
</dbReference>
<dbReference type="GO" id="GO:0016987">
    <property type="term" value="F:sigma factor activity"/>
    <property type="evidence" value="ECO:0007669"/>
    <property type="project" value="UniProtKB-KW"/>
</dbReference>
<keyword evidence="10" id="KW-1185">Reference proteome</keyword>
<dbReference type="AlphaFoldDB" id="A0A238YIF5"/>
<dbReference type="Gene3D" id="1.10.10.10">
    <property type="entry name" value="Winged helix-like DNA-binding domain superfamily/Winged helix DNA-binding domain"/>
    <property type="match status" value="1"/>
</dbReference>